<keyword evidence="6" id="KW-1185">Reference proteome</keyword>
<evidence type="ECO:0000259" key="4">
    <source>
        <dbReference type="Pfam" id="PF00501"/>
    </source>
</evidence>
<accession>A0ABP9E5H6</accession>
<dbReference type="InterPro" id="IPR042099">
    <property type="entry name" value="ANL_N_sf"/>
</dbReference>
<organism evidence="5 6">
    <name type="scientific">Actinomycetospora straminea</name>
    <dbReference type="NCBI Taxonomy" id="663607"/>
    <lineage>
        <taxon>Bacteria</taxon>
        <taxon>Bacillati</taxon>
        <taxon>Actinomycetota</taxon>
        <taxon>Actinomycetes</taxon>
        <taxon>Pseudonocardiales</taxon>
        <taxon>Pseudonocardiaceae</taxon>
        <taxon>Actinomycetospora</taxon>
    </lineage>
</organism>
<evidence type="ECO:0000256" key="1">
    <source>
        <dbReference type="ARBA" id="ARBA00006432"/>
    </source>
</evidence>
<evidence type="ECO:0000256" key="2">
    <source>
        <dbReference type="ARBA" id="ARBA00022598"/>
    </source>
</evidence>
<proteinExistence type="inferred from homology"/>
<feature type="region of interest" description="Disordered" evidence="3">
    <location>
        <begin position="1"/>
        <end position="33"/>
    </location>
</feature>
<dbReference type="PANTHER" id="PTHR24096:SF149">
    <property type="entry name" value="AMP-BINDING DOMAIN-CONTAINING PROTEIN-RELATED"/>
    <property type="match status" value="1"/>
</dbReference>
<dbReference type="InterPro" id="IPR000873">
    <property type="entry name" value="AMP-dep_synth/lig_dom"/>
</dbReference>
<dbReference type="Proteomes" id="UP001500457">
    <property type="component" value="Unassembled WGS sequence"/>
</dbReference>
<sequence length="545" mass="58420">MTHHIPPQRSTAGPPYADWDPRGWRRMRRTPPRVHPSVEQIVAALAGAGERVVLRHPDGETTGAELLAAIHRCARALDGLGIRPGDLVAQYAPNRSAALEVRYATHLIDAGAVYLSAPPGADRRARQLEQIDPALVVVFPQTAHWLPETTVPVAAVGPVEGVPLRLDELAAAQSSEPVVSRARPGDLGTVLSSGGTTGIPKASVRDVAAWAAAVATPPRPERRQLASGAEAYLTQILVAQTIIGGGVVVLRDDSEPAALLEQIEAERITDLFLVEPQLVALMDHPDVARRDLSSLRTLTHIGASAPPALRRRARERLGPVIQHTYGASEMGIVSALRPAEHDPDDPERATSAGRILPGVEVRFRRDDGTLDPTSGQIEVRSPAMTRGYRNRPVEQAEHFVDGWYRTGDLGRLGADGHLHILGRAADCAVVDGRLVTPTGIEDTLMGLPAVRYAVVVADLPRDRRVAAVQPWSGTDVDATACRDAVAAEHGSDVAATLVVVPWPTSRSPSRASPTAPRSWVLTKCDQGYSDRATRPMIDLVPRNTP</sequence>
<evidence type="ECO:0000256" key="3">
    <source>
        <dbReference type="SAM" id="MobiDB-lite"/>
    </source>
</evidence>
<keyword evidence="2" id="KW-0436">Ligase</keyword>
<gene>
    <name evidence="5" type="ORF">GCM10023203_17340</name>
</gene>
<evidence type="ECO:0000313" key="6">
    <source>
        <dbReference type="Proteomes" id="UP001500457"/>
    </source>
</evidence>
<name>A0ABP9E5H6_9PSEU</name>
<reference evidence="6" key="1">
    <citation type="journal article" date="2019" name="Int. J. Syst. Evol. Microbiol.">
        <title>The Global Catalogue of Microorganisms (GCM) 10K type strain sequencing project: providing services to taxonomists for standard genome sequencing and annotation.</title>
        <authorList>
            <consortium name="The Broad Institute Genomics Platform"/>
            <consortium name="The Broad Institute Genome Sequencing Center for Infectious Disease"/>
            <person name="Wu L."/>
            <person name="Ma J."/>
        </authorList>
    </citation>
    <scope>NUCLEOTIDE SEQUENCE [LARGE SCALE GENOMIC DNA]</scope>
    <source>
        <strain evidence="6">JCM 17983</strain>
    </source>
</reference>
<dbReference type="SUPFAM" id="SSF56801">
    <property type="entry name" value="Acetyl-CoA synthetase-like"/>
    <property type="match status" value="1"/>
</dbReference>
<evidence type="ECO:0000313" key="5">
    <source>
        <dbReference type="EMBL" id="GAA4868881.1"/>
    </source>
</evidence>
<comment type="similarity">
    <text evidence="1">Belongs to the ATP-dependent AMP-binding enzyme family.</text>
</comment>
<comment type="caution">
    <text evidence="5">The sequence shown here is derived from an EMBL/GenBank/DDBJ whole genome shotgun (WGS) entry which is preliminary data.</text>
</comment>
<dbReference type="Gene3D" id="3.40.50.12780">
    <property type="entry name" value="N-terminal domain of ligase-like"/>
    <property type="match status" value="1"/>
</dbReference>
<dbReference type="PANTHER" id="PTHR24096">
    <property type="entry name" value="LONG-CHAIN-FATTY-ACID--COA LIGASE"/>
    <property type="match status" value="1"/>
</dbReference>
<dbReference type="Pfam" id="PF00501">
    <property type="entry name" value="AMP-binding"/>
    <property type="match status" value="1"/>
</dbReference>
<protein>
    <submittedName>
        <fullName evidence="5">AMP-binding protein</fullName>
    </submittedName>
</protein>
<feature type="domain" description="AMP-dependent synthetase/ligase" evidence="4">
    <location>
        <begin position="47"/>
        <end position="388"/>
    </location>
</feature>
<dbReference type="EMBL" id="BAABHQ010000003">
    <property type="protein sequence ID" value="GAA4868881.1"/>
    <property type="molecule type" value="Genomic_DNA"/>
</dbReference>